<dbReference type="RefSeq" id="WP_123435227.1">
    <property type="nucleotide sequence ID" value="NZ_MOBK01000009.1"/>
</dbReference>
<sequence>MKIDALHEQLSAEFGGPAIGALPVFPGDKIRPHKGGGGQTSSTTQSIPTELKPLASAYSDKAMGLASTPYQGYGGQQVAGMNDFQNSTTARLGQIFNYGDPSMNAARSTVTNSLNSGKAATDNPYGYASNGGTNQYAGSNPYLQQNIDAALGDITRNYNDAVAPGLSTQMVSSGSFGNTGNQAATQNSLNDLTKNLGNTASGMRMQDYTAQQGLAENQINRNMQNSQFNAGLGQDYASRNDQLRSQMLGLAPGYESEAMNVANNFGQQANMYQDNYQQQLDALYQNWTDQQNDPYKKLAAMSGVFGSGLGNTATTKSSGGGGK</sequence>
<evidence type="ECO:0000313" key="1">
    <source>
        <dbReference type="EMBL" id="RON17951.1"/>
    </source>
</evidence>
<gene>
    <name evidence="1" type="ORF">BK660_21930</name>
</gene>
<dbReference type="EMBL" id="MOBK01000009">
    <property type="protein sequence ID" value="RON17951.1"/>
    <property type="molecule type" value="Genomic_DNA"/>
</dbReference>
<proteinExistence type="predicted"/>
<accession>A0A423HXJ7</accession>
<reference evidence="1 2" key="1">
    <citation type="submission" date="2016-10" db="EMBL/GenBank/DDBJ databases">
        <title>Comparative genome analysis of multiple Pseudomonas spp. focuses on biocontrol and plant growth promoting traits.</title>
        <authorList>
            <person name="Tao X.-Y."/>
            <person name="Taylor C.G."/>
        </authorList>
    </citation>
    <scope>NUCLEOTIDE SEQUENCE [LARGE SCALE GENOMIC DNA]</scope>
    <source>
        <strain evidence="1 2">38D7</strain>
    </source>
</reference>
<evidence type="ECO:0000313" key="2">
    <source>
        <dbReference type="Proteomes" id="UP000285636"/>
    </source>
</evidence>
<organism evidence="1 2">
    <name type="scientific">Pseudomonas brassicacearum</name>
    <dbReference type="NCBI Taxonomy" id="930166"/>
    <lineage>
        <taxon>Bacteria</taxon>
        <taxon>Pseudomonadati</taxon>
        <taxon>Pseudomonadota</taxon>
        <taxon>Gammaproteobacteria</taxon>
        <taxon>Pseudomonadales</taxon>
        <taxon>Pseudomonadaceae</taxon>
        <taxon>Pseudomonas</taxon>
    </lineage>
</organism>
<comment type="caution">
    <text evidence="1">The sequence shown here is derived from an EMBL/GenBank/DDBJ whole genome shotgun (WGS) entry which is preliminary data.</text>
</comment>
<name>A0A423HXJ7_9PSED</name>
<protein>
    <submittedName>
        <fullName evidence="1">Uncharacterized protein</fullName>
    </submittedName>
</protein>
<dbReference type="AlphaFoldDB" id="A0A423HXJ7"/>
<dbReference type="Proteomes" id="UP000285636">
    <property type="component" value="Unassembled WGS sequence"/>
</dbReference>